<dbReference type="GO" id="GO:0036396">
    <property type="term" value="C:RNA N6-methyladenosine methyltransferase complex"/>
    <property type="evidence" value="ECO:0007669"/>
    <property type="project" value="TreeGrafter"/>
</dbReference>
<evidence type="ECO:0000313" key="9">
    <source>
        <dbReference type="Proteomes" id="UP000383932"/>
    </source>
</evidence>
<accession>A0A5N5QBB5</accession>
<keyword evidence="3" id="KW-0808">Transferase</keyword>
<keyword evidence="9" id="KW-1185">Reference proteome</keyword>
<evidence type="ECO:0000256" key="3">
    <source>
        <dbReference type="ARBA" id="ARBA00022679"/>
    </source>
</evidence>
<dbReference type="PANTHER" id="PTHR12829">
    <property type="entry name" value="N6-ADENOSINE-METHYLTRANSFERASE"/>
    <property type="match status" value="1"/>
</dbReference>
<reference evidence="8 9" key="1">
    <citation type="journal article" date="2019" name="Fungal Biol. Biotechnol.">
        <title>Draft genome sequence of fastidious pathogen Ceratobasidium theobromae, which causes vascular-streak dieback in Theobroma cacao.</title>
        <authorList>
            <person name="Ali S.S."/>
            <person name="Asman A."/>
            <person name="Shao J."/>
            <person name="Firmansyah A.P."/>
            <person name="Susilo A.W."/>
            <person name="Rosmana A."/>
            <person name="McMahon P."/>
            <person name="Junaid M."/>
            <person name="Guest D."/>
            <person name="Kheng T.Y."/>
            <person name="Meinhardt L.W."/>
            <person name="Bailey B.A."/>
        </authorList>
    </citation>
    <scope>NUCLEOTIDE SEQUENCE [LARGE SCALE GENOMIC DNA]</scope>
    <source>
        <strain evidence="8 9">CT2</strain>
    </source>
</reference>
<name>A0A5N5QBB5_9AGAM</name>
<dbReference type="GO" id="GO:0005634">
    <property type="term" value="C:nucleus"/>
    <property type="evidence" value="ECO:0007669"/>
    <property type="project" value="TreeGrafter"/>
</dbReference>
<dbReference type="SUPFAM" id="SSF53335">
    <property type="entry name" value="S-adenosyl-L-methionine-dependent methyltransferases"/>
    <property type="match status" value="1"/>
</dbReference>
<dbReference type="EMBL" id="SSOP01000345">
    <property type="protein sequence ID" value="KAB5588929.1"/>
    <property type="molecule type" value="Genomic_DNA"/>
</dbReference>
<keyword evidence="2" id="KW-0489">Methyltransferase</keyword>
<evidence type="ECO:0000256" key="4">
    <source>
        <dbReference type="ARBA" id="ARBA00022691"/>
    </source>
</evidence>
<proteinExistence type="inferred from homology"/>
<evidence type="ECO:0000256" key="2">
    <source>
        <dbReference type="ARBA" id="ARBA00022603"/>
    </source>
</evidence>
<feature type="compositionally biased region" description="Basic and acidic residues" evidence="7">
    <location>
        <begin position="530"/>
        <end position="539"/>
    </location>
</feature>
<comment type="similarity">
    <text evidence="6">Belongs to the MT-A70-like family.</text>
</comment>
<dbReference type="InterPro" id="IPR019734">
    <property type="entry name" value="TPR_rpt"/>
</dbReference>
<dbReference type="InterPro" id="IPR007757">
    <property type="entry name" value="MT-A70-like"/>
</dbReference>
<dbReference type="Pfam" id="PF05063">
    <property type="entry name" value="MT-A70"/>
    <property type="match status" value="1"/>
</dbReference>
<dbReference type="OrthoDB" id="10262526at2759"/>
<evidence type="ECO:0000256" key="6">
    <source>
        <dbReference type="PROSITE-ProRule" id="PRU00489"/>
    </source>
</evidence>
<dbReference type="PROSITE" id="PS51143">
    <property type="entry name" value="MT_A70"/>
    <property type="match status" value="1"/>
</dbReference>
<feature type="region of interest" description="Disordered" evidence="7">
    <location>
        <begin position="652"/>
        <end position="678"/>
    </location>
</feature>
<feature type="region of interest" description="Disordered" evidence="7">
    <location>
        <begin position="152"/>
        <end position="191"/>
    </location>
</feature>
<comment type="caution">
    <text evidence="8">The sequence shown here is derived from an EMBL/GenBank/DDBJ whole genome shotgun (WGS) entry which is preliminary data.</text>
</comment>
<feature type="region of interest" description="Disordered" evidence="7">
    <location>
        <begin position="525"/>
        <end position="558"/>
    </location>
</feature>
<dbReference type="Gene3D" id="1.25.40.10">
    <property type="entry name" value="Tetratricopeptide repeat domain"/>
    <property type="match status" value="2"/>
</dbReference>
<evidence type="ECO:0000313" key="8">
    <source>
        <dbReference type="EMBL" id="KAB5588929.1"/>
    </source>
</evidence>
<evidence type="ECO:0000256" key="5">
    <source>
        <dbReference type="ARBA" id="ARBA00048957"/>
    </source>
</evidence>
<gene>
    <name evidence="8" type="ORF">CTheo_7628</name>
</gene>
<dbReference type="GO" id="GO:0032259">
    <property type="term" value="P:methylation"/>
    <property type="evidence" value="ECO:0007669"/>
    <property type="project" value="UniProtKB-KW"/>
</dbReference>
<protein>
    <recommendedName>
        <fullName evidence="1">mRNA m(6)A methyltransferase</fullName>
        <ecNumber evidence="1">2.1.1.348</ecNumber>
    </recommendedName>
</protein>
<comment type="catalytic activity">
    <reaction evidence="5">
        <text>an adenosine in mRNA + S-adenosyl-L-methionine = an N(6)-methyladenosine in mRNA + S-adenosyl-L-homocysteine + H(+)</text>
        <dbReference type="Rhea" id="RHEA:55584"/>
        <dbReference type="Rhea" id="RHEA-COMP:12414"/>
        <dbReference type="Rhea" id="RHEA-COMP:12417"/>
        <dbReference type="ChEBI" id="CHEBI:15378"/>
        <dbReference type="ChEBI" id="CHEBI:57856"/>
        <dbReference type="ChEBI" id="CHEBI:59789"/>
        <dbReference type="ChEBI" id="CHEBI:74411"/>
        <dbReference type="ChEBI" id="CHEBI:74449"/>
        <dbReference type="EC" id="2.1.1.348"/>
    </reaction>
</comment>
<dbReference type="SUPFAM" id="SSF48452">
    <property type="entry name" value="TPR-like"/>
    <property type="match status" value="1"/>
</dbReference>
<organism evidence="8 9">
    <name type="scientific">Ceratobasidium theobromae</name>
    <dbReference type="NCBI Taxonomy" id="1582974"/>
    <lineage>
        <taxon>Eukaryota</taxon>
        <taxon>Fungi</taxon>
        <taxon>Dikarya</taxon>
        <taxon>Basidiomycota</taxon>
        <taxon>Agaricomycotina</taxon>
        <taxon>Agaricomycetes</taxon>
        <taxon>Cantharellales</taxon>
        <taxon>Ceratobasidiaceae</taxon>
        <taxon>Ceratobasidium</taxon>
    </lineage>
</organism>
<feature type="compositionally biased region" description="Low complexity" evidence="7">
    <location>
        <begin position="165"/>
        <end position="189"/>
    </location>
</feature>
<dbReference type="AlphaFoldDB" id="A0A5N5QBB5"/>
<dbReference type="PANTHER" id="PTHR12829:SF7">
    <property type="entry name" value="N6-ADENOSINE-METHYLTRANSFERASE CATALYTIC SUBUNIT"/>
    <property type="match status" value="1"/>
</dbReference>
<dbReference type="InterPro" id="IPR011990">
    <property type="entry name" value="TPR-like_helical_dom_sf"/>
</dbReference>
<keyword evidence="4" id="KW-0949">S-adenosyl-L-methionine</keyword>
<feature type="region of interest" description="Disordered" evidence="7">
    <location>
        <begin position="109"/>
        <end position="139"/>
    </location>
</feature>
<dbReference type="InterPro" id="IPR029063">
    <property type="entry name" value="SAM-dependent_MTases_sf"/>
</dbReference>
<evidence type="ECO:0000256" key="7">
    <source>
        <dbReference type="SAM" id="MobiDB-lite"/>
    </source>
</evidence>
<sequence length="947" mass="106226">MSLFISYQPPTGDALFGEMGLSESYEQVIEAACKMWGHYLPADEQIAGRYLARQIERGGNLIWARLSEPRFVELVRNGPPDGLELQLQIDCIPAMNVYSRRVTSSPSTLEISPPFIRTDGNNAMEHQPMDELGSFTNNAPYVTPLTPSSSFREHRIEMPSPPTSPSGTTHPPATTGSTSTARRSTIISPKSGGSALFDSGLKAFLAGRYKDARTQFQSAAKQSHEIGDARHEADCLVRLGTTCRHLKDFVAARSHLLNARALYESLGDECRQEKFQCDRHLARIEEDTGNLQAAMLAYQKLKFATKEEGLLTQYAWCSYYLGHLFNRMKRFDEARSNLKDAVNVSRDIKDAEIQAFATEDSGYTAECQGYPELAMVCYQEALKLFKTQGKGKWVENESRVKRRMGQLNIKLDNESWKASLGGLFRKQSTSKPELRDLTSNNLRQLFSNHSVQITLPTSSIALLQALIAHSTALSNRPHLKLTDVKLLESFLVEFASVWEHGTIVLDNKAGPALIANIVVEDAERKRKRSSKDDDIYQDEHSDEETAPVPSVKPPTAPMDDLYNMLQSGTAKGRLLAEQYRSDGQFNPICEHVTKVDCIKAQNSSSDSKESARPCDKVHFRPLIRPHTDPSLGHCSYLNTCYSEPTYALSPALTSSTSKSRPAQGVQLPSGLGAGGRGKEKAPCRYLHFEVDYDPPPGYSTAPGIAITQPPQMPRPNLDLKLGLGPGGGESLLPPQWINCDVRRFDYSVLGKFHVIMADPPWDIHMSLPYGTMTDDEMRAMPIPQLQDEGMLFLWVTGRAMEVGRECMRVWGYTRVDEVVWLKTNQLQRVIRTGRTGHWLNHTKEHMLVGVKTIIDDKGNLVWPSWANRGIDCDVIVSEVRETSRKPDEVYGMIERMCPGGRKIEIFGRKHNTRPGWLTLGNQLGRDQIIEKDLLERIRNRYPERITQ</sequence>
<dbReference type="GO" id="GO:0001734">
    <property type="term" value="F:mRNA m(6)A methyltransferase activity"/>
    <property type="evidence" value="ECO:0007669"/>
    <property type="project" value="UniProtKB-EC"/>
</dbReference>
<evidence type="ECO:0000256" key="1">
    <source>
        <dbReference type="ARBA" id="ARBA00012160"/>
    </source>
</evidence>
<dbReference type="SMART" id="SM00028">
    <property type="entry name" value="TPR"/>
    <property type="match status" value="4"/>
</dbReference>
<dbReference type="EC" id="2.1.1.348" evidence="1"/>
<dbReference type="Proteomes" id="UP000383932">
    <property type="component" value="Unassembled WGS sequence"/>
</dbReference>